<keyword evidence="3" id="KW-0347">Helicase</keyword>
<feature type="compositionally biased region" description="Gly residues" evidence="1">
    <location>
        <begin position="459"/>
        <end position="479"/>
    </location>
</feature>
<gene>
    <name evidence="3" type="ORF">QTG54_015034</name>
</gene>
<organism evidence="3 4">
    <name type="scientific">Skeletonema marinoi</name>
    <dbReference type="NCBI Taxonomy" id="267567"/>
    <lineage>
        <taxon>Eukaryota</taxon>
        <taxon>Sar</taxon>
        <taxon>Stramenopiles</taxon>
        <taxon>Ochrophyta</taxon>
        <taxon>Bacillariophyta</taxon>
        <taxon>Coscinodiscophyceae</taxon>
        <taxon>Thalassiosirophycidae</taxon>
        <taxon>Thalassiosirales</taxon>
        <taxon>Skeletonemataceae</taxon>
        <taxon>Skeletonema</taxon>
        <taxon>Skeletonema marinoi-dohrnii complex</taxon>
    </lineage>
</organism>
<protein>
    <submittedName>
        <fullName evidence="3">Helicase-associated domain-containing protein</fullName>
    </submittedName>
</protein>
<feature type="compositionally biased region" description="Low complexity" evidence="1">
    <location>
        <begin position="180"/>
        <end position="199"/>
    </location>
</feature>
<feature type="domain" description="Helicase-associated" evidence="2">
    <location>
        <begin position="689"/>
        <end position="770"/>
    </location>
</feature>
<keyword evidence="3" id="KW-0547">Nucleotide-binding</keyword>
<proteinExistence type="predicted"/>
<feature type="domain" description="Helicase-associated" evidence="2">
    <location>
        <begin position="619"/>
        <end position="678"/>
    </location>
</feature>
<dbReference type="InterPro" id="IPR005114">
    <property type="entry name" value="Helicase_assoc"/>
</dbReference>
<name>A0AAD8XV41_9STRA</name>
<feature type="compositionally biased region" description="Polar residues" evidence="1">
    <location>
        <begin position="17"/>
        <end position="29"/>
    </location>
</feature>
<evidence type="ECO:0000256" key="1">
    <source>
        <dbReference type="SAM" id="MobiDB-lite"/>
    </source>
</evidence>
<keyword evidence="3" id="KW-0067">ATP-binding</keyword>
<comment type="caution">
    <text evidence="3">The sequence shown here is derived from an EMBL/GenBank/DDBJ whole genome shotgun (WGS) entry which is preliminary data.</text>
</comment>
<dbReference type="Pfam" id="PF03457">
    <property type="entry name" value="HA"/>
    <property type="match status" value="3"/>
</dbReference>
<dbReference type="GO" id="GO:0004386">
    <property type="term" value="F:helicase activity"/>
    <property type="evidence" value="ECO:0007669"/>
    <property type="project" value="UniProtKB-KW"/>
</dbReference>
<sequence length="772" mass="82827">MNQRIVPTLKIMPRVVNPSSATNKAAASTDNDDDGGLKPPPLPEPTIVDAPAATTAGTTAPAPAVGSQKLKTLQRSLKSTIQFKSDLSKSTRSTWSCGILHASIVSAPPTIGGGGVTSNNSAAANNSSGGGGGAVKEEHCFVWISNLFHLDKALDHLKKFGFYNDVSSSTENEDDDVKPAAAAVGGSGEGTTSSSSNSSNVTFIPYSSRSNWCYKYPMAFPNIHVDLEGNVSGYPYWSSDGSSAMQNNIPFGNAASSASGVFGGLLSGAKSGGTSFKLLTTSTSTAAPTLPPLPITIGTGNTEKLFPNASLSNEARSQLHSQIYTYFTWLKTELMIQSSPNVMMMGNDHSSNAMINGIGSMLSMMEGTFGESVATNSAAAAAAAGGKKRKASSQSMMAMMVAEDTPPLLERGLIEPLNQLVVENNVAAAAAAAAGNNDAANDEEEQSSSSSPKRRKTQKGGGGATTSGNGRSTGAGSGGNAPLDFDDMYNRLLTFKAQFGHVNVPQGYKEDKQLGSWVTNIRYKRKCLQKSGQAYEVDDEEDDEADLLGGGGGMDAIPGFDATAANMMGIDLGMMAASNTKRKDGPAGKPKRKKKRLSQERIAQLDSIGFAWSHDKQYKSWDERFNDLQEYKRVNGNTRVPRSSGSLGEWVHMQRKMYHKSDKNFMAKRAPRLESIGFEWRTRKYDLVSWDDNFQNLVKFGTENQHYNVPSPMDVTQEEGGGASTQEQEEANRFYKWVKRTRAEYKSLMGGKSSRMLTEERVAKLRQIGFIV</sequence>
<dbReference type="PANTHER" id="PTHR33418:SF1">
    <property type="entry name" value="HELICASE-ASSOCIATED DOMAIN-CONTAINING PROTEIN"/>
    <property type="match status" value="1"/>
</dbReference>
<feature type="region of interest" description="Disordered" evidence="1">
    <location>
        <begin position="433"/>
        <end position="481"/>
    </location>
</feature>
<feature type="region of interest" description="Disordered" evidence="1">
    <location>
        <begin position="168"/>
        <end position="199"/>
    </location>
</feature>
<keyword evidence="4" id="KW-1185">Reference proteome</keyword>
<evidence type="ECO:0000259" key="2">
    <source>
        <dbReference type="Pfam" id="PF03457"/>
    </source>
</evidence>
<evidence type="ECO:0000313" key="4">
    <source>
        <dbReference type="Proteomes" id="UP001224775"/>
    </source>
</evidence>
<dbReference type="AlphaFoldDB" id="A0AAD8XV41"/>
<feature type="domain" description="Helicase-associated" evidence="2">
    <location>
        <begin position="484"/>
        <end position="529"/>
    </location>
</feature>
<dbReference type="EMBL" id="JATAAI010000040">
    <property type="protein sequence ID" value="KAK1734267.1"/>
    <property type="molecule type" value="Genomic_DNA"/>
</dbReference>
<keyword evidence="3" id="KW-0378">Hydrolase</keyword>
<dbReference type="PANTHER" id="PTHR33418">
    <property type="entry name" value="HELICASE-ASSOCIATED"/>
    <property type="match status" value="1"/>
</dbReference>
<dbReference type="Proteomes" id="UP001224775">
    <property type="component" value="Unassembled WGS sequence"/>
</dbReference>
<feature type="region of interest" description="Disordered" evidence="1">
    <location>
        <begin position="577"/>
        <end position="598"/>
    </location>
</feature>
<dbReference type="Gene3D" id="6.10.140.530">
    <property type="match status" value="3"/>
</dbReference>
<reference evidence="3" key="1">
    <citation type="submission" date="2023-06" db="EMBL/GenBank/DDBJ databases">
        <title>Survivors Of The Sea: Transcriptome response of Skeletonema marinoi to long-term dormancy.</title>
        <authorList>
            <person name="Pinder M.I.M."/>
            <person name="Kourtchenko O."/>
            <person name="Robertson E.K."/>
            <person name="Larsson T."/>
            <person name="Maumus F."/>
            <person name="Osuna-Cruz C.M."/>
            <person name="Vancaester E."/>
            <person name="Stenow R."/>
            <person name="Vandepoele K."/>
            <person name="Ploug H."/>
            <person name="Bruchert V."/>
            <person name="Godhe A."/>
            <person name="Topel M."/>
        </authorList>
    </citation>
    <scope>NUCLEOTIDE SEQUENCE</scope>
    <source>
        <strain evidence="3">R05AC</strain>
    </source>
</reference>
<accession>A0AAD8XV41</accession>
<feature type="region of interest" description="Disordered" evidence="1">
    <location>
        <begin position="16"/>
        <end position="49"/>
    </location>
</feature>
<evidence type="ECO:0000313" key="3">
    <source>
        <dbReference type="EMBL" id="KAK1734267.1"/>
    </source>
</evidence>